<dbReference type="PATRIC" id="fig|84022.5.peg.1551"/>
<dbReference type="Proteomes" id="UP000035704">
    <property type="component" value="Chromosome"/>
</dbReference>
<gene>
    <name evidence="1" type="ORF">CACET_c05380</name>
</gene>
<dbReference type="KEGG" id="cace:CACET_c05380"/>
<evidence type="ECO:0000313" key="2">
    <source>
        <dbReference type="Proteomes" id="UP000035704"/>
    </source>
</evidence>
<dbReference type="EMBL" id="CP009687">
    <property type="protein sequence ID" value="AKL94048.1"/>
    <property type="molecule type" value="Genomic_DNA"/>
</dbReference>
<name>A0A0D8IF04_9CLOT</name>
<sequence length="440" mass="49040">MNVDSVKKNSFRLSLKMIIMSLIGVFVFFINVTIGEKRTIFVGHVSGFLTTSLFPVLPYIIVIIGSYCIIDIVKNRSRDEKNLITIILALCKIIGFIFLLFVILGVGPKFILDEAIGLFVINNLLIPITITIPVATLFLPFLLDYGLVDFIGVLLKGVMRPIFKCPGRSAVIAVTAFLGNFSVGHIAVDSMYKEGKLTEKEAVIIGTGFCTCSIGFLMVLANTLGIMEYWSFYFWSSLFITFFVTFISIRLWPLNKKKDEYYVGVTPQPEQEFKKNLIRNAYITGLTVAANADPLPKRMIFILKESFKILAGLLCGGMFFASIGLYINQNTSFFTYLGYIHYPFLRLVNTPDIAVAMEASGISILEIFLPAVIAGSQDIALQTRYMIAVLPVSMIVFLAGFIPCILATKIPVKFTELIALWLQRTILTILLAGIIGMLYF</sequence>
<dbReference type="STRING" id="84022.CACET_c05380"/>
<dbReference type="Pfam" id="PF07670">
    <property type="entry name" value="Gate"/>
    <property type="match status" value="1"/>
</dbReference>
<keyword evidence="2" id="KW-1185">Reference proteome</keyword>
<dbReference type="InterPro" id="IPR011642">
    <property type="entry name" value="Gate_dom"/>
</dbReference>
<accession>A0A0D8IF04</accession>
<organism evidence="1 2">
    <name type="scientific">Clostridium aceticum</name>
    <dbReference type="NCBI Taxonomy" id="84022"/>
    <lineage>
        <taxon>Bacteria</taxon>
        <taxon>Bacillati</taxon>
        <taxon>Bacillota</taxon>
        <taxon>Clostridia</taxon>
        <taxon>Eubacteriales</taxon>
        <taxon>Clostridiaceae</taxon>
        <taxon>Clostridium</taxon>
    </lineage>
</organism>
<dbReference type="AlphaFoldDB" id="A0A0D8IF04"/>
<protein>
    <submittedName>
        <fullName evidence="1">Nucleoside recognition domain containing protein</fullName>
    </submittedName>
</protein>
<dbReference type="RefSeq" id="WP_044823095.1">
    <property type="nucleotide sequence ID" value="NZ_CP009687.1"/>
</dbReference>
<dbReference type="OrthoDB" id="1633380at2"/>
<reference evidence="1 2" key="1">
    <citation type="submission" date="2014-10" db="EMBL/GenBank/DDBJ databases">
        <title>Genome sequence of Clostridium aceticum DSM 1496.</title>
        <authorList>
            <person name="Poehlein A."/>
            <person name="Schiel-Bengelsdorf B."/>
            <person name="Gottschalk G."/>
            <person name="Duerre P."/>
            <person name="Daniel R."/>
        </authorList>
    </citation>
    <scope>NUCLEOTIDE SEQUENCE [LARGE SCALE GENOMIC DNA]</scope>
    <source>
        <strain evidence="1 2">DSM 1496</strain>
    </source>
</reference>
<evidence type="ECO:0000313" key="1">
    <source>
        <dbReference type="EMBL" id="AKL94048.1"/>
    </source>
</evidence>
<proteinExistence type="predicted"/>